<dbReference type="Gene3D" id="2.60.450.10">
    <property type="entry name" value="Lipopolysaccharide (LPS) transport protein A like domain"/>
    <property type="match status" value="1"/>
</dbReference>
<evidence type="ECO:0000256" key="2">
    <source>
        <dbReference type="ARBA" id="ARBA00022729"/>
    </source>
</evidence>
<evidence type="ECO:0000313" key="7">
    <source>
        <dbReference type="EMBL" id="CAH0993334.1"/>
    </source>
</evidence>
<evidence type="ECO:0000256" key="5">
    <source>
        <dbReference type="SAM" id="MobiDB-lite"/>
    </source>
</evidence>
<feature type="region of interest" description="Disordered" evidence="5">
    <location>
        <begin position="148"/>
        <end position="210"/>
    </location>
</feature>
<evidence type="ECO:0000256" key="1">
    <source>
        <dbReference type="ARBA" id="ARBA00022448"/>
    </source>
</evidence>
<comment type="function">
    <text evidence="4">Involved in the assembly of lipopolysaccharide (LPS). Required for the translocation of LPS from the inner membrane to the outer membrane. May form a bridge between the inner membrane and the outer membrane, via interactions with LptC and LptD, thereby facilitating LPS transfer across the periplasm.</text>
</comment>
<dbReference type="PANTHER" id="PTHR36504">
    <property type="entry name" value="LIPOPOLYSACCHARIDE EXPORT SYSTEM PROTEIN LPTA"/>
    <property type="match status" value="1"/>
</dbReference>
<keyword evidence="2 4" id="KW-0732">Signal</keyword>
<comment type="subunit">
    <text evidence="4">Component of the lipopolysaccharide transport and assembly complex.</text>
</comment>
<dbReference type="NCBIfam" id="TIGR03002">
    <property type="entry name" value="outer_YhbN_LptA"/>
    <property type="match status" value="1"/>
</dbReference>
<dbReference type="InterPro" id="IPR052037">
    <property type="entry name" value="LPS_export_LptA"/>
</dbReference>
<name>A0ABM9AJB9_9GAMM</name>
<proteinExistence type="inferred from homology"/>
<dbReference type="HAMAP" id="MF_01914">
    <property type="entry name" value="LPS_assembly_LptA"/>
    <property type="match status" value="1"/>
</dbReference>
<dbReference type="Pfam" id="PF03968">
    <property type="entry name" value="LptD_N"/>
    <property type="match status" value="1"/>
</dbReference>
<feature type="chain" id="PRO_5044911685" description="Lipopolysaccharide export system protein LptA" evidence="4">
    <location>
        <begin position="24"/>
        <end position="210"/>
    </location>
</feature>
<feature type="domain" description="Organic solvent tolerance-like N-terminal" evidence="6">
    <location>
        <begin position="33"/>
        <end position="143"/>
    </location>
</feature>
<comment type="caution">
    <text evidence="7">The sequence shown here is derived from an EMBL/GenBank/DDBJ whole genome shotgun (WGS) entry which is preliminary data.</text>
</comment>
<dbReference type="Proteomes" id="UP000838100">
    <property type="component" value="Unassembled WGS sequence"/>
</dbReference>
<keyword evidence="8" id="KW-1185">Reference proteome</keyword>
<dbReference type="PANTHER" id="PTHR36504:SF1">
    <property type="entry name" value="LIPOPOLYSACCHARIDE EXPORT SYSTEM PROTEIN LPTA"/>
    <property type="match status" value="1"/>
</dbReference>
<organism evidence="7 8">
    <name type="scientific">Sinobacterium norvegicum</name>
    <dbReference type="NCBI Taxonomy" id="1641715"/>
    <lineage>
        <taxon>Bacteria</taxon>
        <taxon>Pseudomonadati</taxon>
        <taxon>Pseudomonadota</taxon>
        <taxon>Gammaproteobacteria</taxon>
        <taxon>Cellvibrionales</taxon>
        <taxon>Spongiibacteraceae</taxon>
        <taxon>Sinobacterium</taxon>
    </lineage>
</organism>
<dbReference type="EMBL" id="CAKLPX010000007">
    <property type="protein sequence ID" value="CAH0993334.1"/>
    <property type="molecule type" value="Genomic_DNA"/>
</dbReference>
<sequence precursor="true">MSHSPLTAIAILCSLLTVQLAQALPTDREQPIHIRSDRAERDDKNAITTYIGNVELDQGTLHIEADKIIINQVNGELSKIQALGKPAKLQQRPEENKAIVYARGEIIDYYAAKELLVLTRQASIEQDGTQVDSEQIEYLMAEEIVKAKGNKDQQEGDGRVHVVLPPSKKKAPAAEVTPPSDRIPDEAIPTSEPAPEAPTDTDSTDKSEQP</sequence>
<gene>
    <name evidence="4 7" type="primary">lptA</name>
    <name evidence="7" type="ORF">SIN8267_03482</name>
</gene>
<dbReference type="InterPro" id="IPR014340">
    <property type="entry name" value="LptA"/>
</dbReference>
<feature type="compositionally biased region" description="Basic and acidic residues" evidence="5">
    <location>
        <begin position="148"/>
        <end position="160"/>
    </location>
</feature>
<evidence type="ECO:0000313" key="8">
    <source>
        <dbReference type="Proteomes" id="UP000838100"/>
    </source>
</evidence>
<keyword evidence="1 4" id="KW-0813">Transport</keyword>
<accession>A0ABM9AJB9</accession>
<reference evidence="7" key="1">
    <citation type="submission" date="2021-12" db="EMBL/GenBank/DDBJ databases">
        <authorList>
            <person name="Rodrigo-Torres L."/>
            <person name="Arahal R. D."/>
            <person name="Lucena T."/>
        </authorList>
    </citation>
    <scope>NUCLEOTIDE SEQUENCE</scope>
    <source>
        <strain evidence="7">CECT 8267</strain>
    </source>
</reference>
<keyword evidence="3 4" id="KW-0574">Periplasm</keyword>
<protein>
    <recommendedName>
        <fullName evidence="4">Lipopolysaccharide export system protein LptA</fullName>
    </recommendedName>
</protein>
<evidence type="ECO:0000259" key="6">
    <source>
        <dbReference type="Pfam" id="PF03968"/>
    </source>
</evidence>
<evidence type="ECO:0000256" key="3">
    <source>
        <dbReference type="ARBA" id="ARBA00022764"/>
    </source>
</evidence>
<dbReference type="InterPro" id="IPR005653">
    <property type="entry name" value="OstA-like_N"/>
</dbReference>
<comment type="similarity">
    <text evidence="4">Belongs to the LptA family.</text>
</comment>
<comment type="subcellular location">
    <subcellularLocation>
        <location evidence="4">Periplasm</location>
    </subcellularLocation>
</comment>
<evidence type="ECO:0000256" key="4">
    <source>
        <dbReference type="HAMAP-Rule" id="MF_01914"/>
    </source>
</evidence>
<dbReference type="RefSeq" id="WP_237446016.1">
    <property type="nucleotide sequence ID" value="NZ_CAKLPX010000007.1"/>
</dbReference>
<feature type="signal peptide" evidence="4">
    <location>
        <begin position="1"/>
        <end position="23"/>
    </location>
</feature>